<evidence type="ECO:0008006" key="5">
    <source>
        <dbReference type="Google" id="ProtNLM"/>
    </source>
</evidence>
<keyword evidence="4" id="KW-1185">Reference proteome</keyword>
<proteinExistence type="predicted"/>
<reference evidence="3" key="1">
    <citation type="submission" date="2022-11" db="EMBL/GenBank/DDBJ databases">
        <title>Nonomuraea corallina sp. nov., a new species of the genus Nonomuraea isolated from sea side sediment in Thai sea.</title>
        <authorList>
            <person name="Ngamcharungchit C."/>
            <person name="Matsumoto A."/>
            <person name="Suriyachadkun C."/>
            <person name="Panbangred W."/>
            <person name="Inahashi Y."/>
            <person name="Intra B."/>
        </authorList>
    </citation>
    <scope>NUCLEOTIDE SEQUENCE</scope>
    <source>
        <strain evidence="3">MCN248</strain>
    </source>
</reference>
<dbReference type="RefSeq" id="WP_270155277.1">
    <property type="nucleotide sequence ID" value="NZ_JAPNNL010000043.1"/>
</dbReference>
<feature type="chain" id="PRO_5046350594" description="Ig-like domain-containing protein" evidence="2">
    <location>
        <begin position="34"/>
        <end position="481"/>
    </location>
</feature>
<keyword evidence="2" id="KW-0732">Signal</keyword>
<feature type="region of interest" description="Disordered" evidence="1">
    <location>
        <begin position="458"/>
        <end position="481"/>
    </location>
</feature>
<evidence type="ECO:0000313" key="3">
    <source>
        <dbReference type="EMBL" id="MDA0634470.1"/>
    </source>
</evidence>
<feature type="signal peptide" evidence="2">
    <location>
        <begin position="1"/>
        <end position="33"/>
    </location>
</feature>
<comment type="caution">
    <text evidence="3">The sequence shown here is derived from an EMBL/GenBank/DDBJ whole genome shotgun (WGS) entry which is preliminary data.</text>
</comment>
<evidence type="ECO:0000313" key="4">
    <source>
        <dbReference type="Proteomes" id="UP001144036"/>
    </source>
</evidence>
<name>A0ABT4SBW7_9ACTN</name>
<sequence>MKSSALARKVAALASTAVLAGLVAGLSAGPAQAATAAKPRVKPKVSVSTPKASDRDYQGSCPANITFSATVKVKLKGKTTLAYRWLHGDGSRSKVSTVKVSGNGTKAIKLSEKATFNSDVKGWQRLEVLSPRKVVSKKGYFSVDCVALKGVRTDKDLRVRARAWASPSEYVGYCTPGSKIDFVGRISVNRPAWVRYRWVVNGRTADYGKIKVYDSRKVGVGFSPRHSHRGSAVLEVLGPDRTVSNRAYYSVHCKSYTPAPSPRVKVDASNLVTATNHDGCKLSAHATVSASGADRVRFVWSVNGEVVDSGSTTFHRGGSKTVNLSERALSGAAKNGGKVRLAVFGSKDGDSVSQSYAACEAPKPTISVSSVAVTGQRNEMCADKRGPGVDFKATLKSTGPATVQYYWVVDGKRDSGTLERKVDGNLDVTWAVGGAHGASVTEGSIELVVVGPDAASSGKTQFNATCPAPAPAQSEKAEQPA</sequence>
<evidence type="ECO:0000256" key="1">
    <source>
        <dbReference type="SAM" id="MobiDB-lite"/>
    </source>
</evidence>
<dbReference type="EMBL" id="JAPNNL010000043">
    <property type="protein sequence ID" value="MDA0634470.1"/>
    <property type="molecule type" value="Genomic_DNA"/>
</dbReference>
<protein>
    <recommendedName>
        <fullName evidence="5">Ig-like domain-containing protein</fullName>
    </recommendedName>
</protein>
<dbReference type="Proteomes" id="UP001144036">
    <property type="component" value="Unassembled WGS sequence"/>
</dbReference>
<organism evidence="3 4">
    <name type="scientific">Nonomuraea corallina</name>
    <dbReference type="NCBI Taxonomy" id="2989783"/>
    <lineage>
        <taxon>Bacteria</taxon>
        <taxon>Bacillati</taxon>
        <taxon>Actinomycetota</taxon>
        <taxon>Actinomycetes</taxon>
        <taxon>Streptosporangiales</taxon>
        <taxon>Streptosporangiaceae</taxon>
        <taxon>Nonomuraea</taxon>
    </lineage>
</organism>
<evidence type="ECO:0000256" key="2">
    <source>
        <dbReference type="SAM" id="SignalP"/>
    </source>
</evidence>
<accession>A0ABT4SBW7</accession>
<gene>
    <name evidence="3" type="ORF">OUY22_13680</name>
</gene>